<dbReference type="AlphaFoldDB" id="A0A4X2M1D2"/>
<dbReference type="GO" id="GO:0004984">
    <property type="term" value="F:olfactory receptor activity"/>
    <property type="evidence" value="ECO:0007669"/>
    <property type="project" value="InterPro"/>
</dbReference>
<dbReference type="STRING" id="29139.ENSVURP00010030103"/>
<dbReference type="Pfam" id="PF13853">
    <property type="entry name" value="7tm_4"/>
    <property type="match status" value="1"/>
</dbReference>
<evidence type="ECO:0000256" key="8">
    <source>
        <dbReference type="ARBA" id="ARBA00023170"/>
    </source>
</evidence>
<keyword evidence="4" id="KW-0716">Sensory transduction</keyword>
<dbReference type="PANTHER" id="PTHR26452">
    <property type="entry name" value="OLFACTORY RECEPTOR"/>
    <property type="match status" value="1"/>
</dbReference>
<dbReference type="InterPro" id="IPR050516">
    <property type="entry name" value="Olfactory_GPCR"/>
</dbReference>
<dbReference type="Gene3D" id="1.20.1070.10">
    <property type="entry name" value="Rhodopsin 7-helix transmembrane proteins"/>
    <property type="match status" value="1"/>
</dbReference>
<keyword evidence="8" id="KW-0675">Receptor</keyword>
<feature type="transmembrane region" description="Helical" evidence="10">
    <location>
        <begin position="24"/>
        <end position="49"/>
    </location>
</feature>
<evidence type="ECO:0000256" key="2">
    <source>
        <dbReference type="ARBA" id="ARBA00022475"/>
    </source>
</evidence>
<keyword evidence="2" id="KW-1003">Cell membrane</keyword>
<keyword evidence="12" id="KW-1185">Reference proteome</keyword>
<protein>
    <recommendedName>
        <fullName evidence="13">G-protein coupled receptors family 1 profile domain-containing protein</fullName>
    </recommendedName>
</protein>
<evidence type="ECO:0000256" key="1">
    <source>
        <dbReference type="ARBA" id="ARBA00004651"/>
    </source>
</evidence>
<evidence type="ECO:0000256" key="4">
    <source>
        <dbReference type="ARBA" id="ARBA00022725"/>
    </source>
</evidence>
<dbReference type="GeneTree" id="ENSGT01040000240406"/>
<dbReference type="SUPFAM" id="SSF81321">
    <property type="entry name" value="Family A G protein-coupled receptor-like"/>
    <property type="match status" value="1"/>
</dbReference>
<feature type="transmembrane region" description="Helical" evidence="10">
    <location>
        <begin position="56"/>
        <end position="73"/>
    </location>
</feature>
<comment type="subcellular location">
    <subcellularLocation>
        <location evidence="1">Cell membrane</location>
        <topology evidence="1">Multi-pass membrane protein</topology>
    </subcellularLocation>
</comment>
<keyword evidence="9" id="KW-0807">Transducer</keyword>
<reference evidence="11" key="3">
    <citation type="submission" date="2025-09" db="UniProtKB">
        <authorList>
            <consortium name="Ensembl"/>
        </authorList>
    </citation>
    <scope>IDENTIFICATION</scope>
</reference>
<reference evidence="11" key="2">
    <citation type="submission" date="2025-08" db="UniProtKB">
        <authorList>
            <consortium name="Ensembl"/>
        </authorList>
    </citation>
    <scope>IDENTIFICATION</scope>
</reference>
<dbReference type="InterPro" id="IPR000725">
    <property type="entry name" value="Olfact_rcpt"/>
</dbReference>
<accession>A0A4X2M1D2</accession>
<dbReference type="GO" id="GO:0004930">
    <property type="term" value="F:G protein-coupled receptor activity"/>
    <property type="evidence" value="ECO:0007669"/>
    <property type="project" value="UniProtKB-KW"/>
</dbReference>
<proteinExistence type="predicted"/>
<organism evidence="11 12">
    <name type="scientific">Vombatus ursinus</name>
    <name type="common">Common wombat</name>
    <dbReference type="NCBI Taxonomy" id="29139"/>
    <lineage>
        <taxon>Eukaryota</taxon>
        <taxon>Metazoa</taxon>
        <taxon>Chordata</taxon>
        <taxon>Craniata</taxon>
        <taxon>Vertebrata</taxon>
        <taxon>Euteleostomi</taxon>
        <taxon>Mammalia</taxon>
        <taxon>Metatheria</taxon>
        <taxon>Diprotodontia</taxon>
        <taxon>Vombatidae</taxon>
        <taxon>Vombatus</taxon>
    </lineage>
</organism>
<feature type="transmembrane region" description="Helical" evidence="10">
    <location>
        <begin position="93"/>
        <end position="119"/>
    </location>
</feature>
<evidence type="ECO:0008006" key="13">
    <source>
        <dbReference type="Google" id="ProtNLM"/>
    </source>
</evidence>
<keyword evidence="4" id="KW-0552">Olfaction</keyword>
<sequence length="151" mass="16993">MWKNQTLVTEFILLGFPIRPEIQIFLFLLFTLFYALTLLGNGIILGLICLDSHLHIPMYFFLSHLAIVDISYASNNVPKMLVNLLNKDRAISFAPYSLIMISSTYLDTKFGCPFLFLIFSFPLPKDLSRSLVPGVLSNPGGTSYIVGSMTY</sequence>
<dbReference type="GO" id="GO:0005886">
    <property type="term" value="C:plasma membrane"/>
    <property type="evidence" value="ECO:0007669"/>
    <property type="project" value="UniProtKB-SubCell"/>
</dbReference>
<keyword evidence="7 10" id="KW-0472">Membrane</keyword>
<evidence type="ECO:0000256" key="3">
    <source>
        <dbReference type="ARBA" id="ARBA00022692"/>
    </source>
</evidence>
<evidence type="ECO:0000256" key="6">
    <source>
        <dbReference type="ARBA" id="ARBA00023040"/>
    </source>
</evidence>
<evidence type="ECO:0000313" key="11">
    <source>
        <dbReference type="Ensembl" id="ENSVURP00010030103.1"/>
    </source>
</evidence>
<name>A0A4X2M1D2_VOMUR</name>
<evidence type="ECO:0000313" key="12">
    <source>
        <dbReference type="Proteomes" id="UP000314987"/>
    </source>
</evidence>
<keyword evidence="5 10" id="KW-1133">Transmembrane helix</keyword>
<evidence type="ECO:0000256" key="10">
    <source>
        <dbReference type="SAM" id="Phobius"/>
    </source>
</evidence>
<reference evidence="12" key="1">
    <citation type="submission" date="2018-12" db="EMBL/GenBank/DDBJ databases">
        <authorList>
            <person name="Yazar S."/>
        </authorList>
    </citation>
    <scope>NUCLEOTIDE SEQUENCE [LARGE SCALE GENOMIC DNA]</scope>
</reference>
<dbReference type="Ensembl" id="ENSVURT00010034276.1">
    <property type="protein sequence ID" value="ENSVURP00010030103.1"/>
    <property type="gene ID" value="ENSVURG00010023023.1"/>
</dbReference>
<keyword evidence="3 10" id="KW-0812">Transmembrane</keyword>
<dbReference type="Proteomes" id="UP000314987">
    <property type="component" value="Unassembled WGS sequence"/>
</dbReference>
<evidence type="ECO:0000256" key="7">
    <source>
        <dbReference type="ARBA" id="ARBA00023136"/>
    </source>
</evidence>
<evidence type="ECO:0000256" key="9">
    <source>
        <dbReference type="ARBA" id="ARBA00023224"/>
    </source>
</evidence>
<evidence type="ECO:0000256" key="5">
    <source>
        <dbReference type="ARBA" id="ARBA00022989"/>
    </source>
</evidence>
<keyword evidence="6" id="KW-0297">G-protein coupled receptor</keyword>